<evidence type="ECO:0000256" key="8">
    <source>
        <dbReference type="SAM" id="SignalP"/>
    </source>
</evidence>
<feature type="chain" id="PRO_5027581038" description="Endoplasmic reticulum lectin 1" evidence="8">
    <location>
        <begin position="22"/>
        <end position="473"/>
    </location>
</feature>
<keyword evidence="10" id="KW-1185">Reference proteome</keyword>
<name>A0A6P7SW63_9MOLL</name>
<evidence type="ECO:0000256" key="1">
    <source>
        <dbReference type="ARBA" id="ARBA00004240"/>
    </source>
</evidence>
<organism evidence="10 11">
    <name type="scientific">Octopus sinensis</name>
    <name type="common">East Asian common octopus</name>
    <dbReference type="NCBI Taxonomy" id="2607531"/>
    <lineage>
        <taxon>Eukaryota</taxon>
        <taxon>Metazoa</taxon>
        <taxon>Spiralia</taxon>
        <taxon>Lophotrochozoa</taxon>
        <taxon>Mollusca</taxon>
        <taxon>Cephalopoda</taxon>
        <taxon>Coleoidea</taxon>
        <taxon>Octopodiformes</taxon>
        <taxon>Octopoda</taxon>
        <taxon>Incirrata</taxon>
        <taxon>Octopodidae</taxon>
        <taxon>Octopus</taxon>
    </lineage>
</organism>
<dbReference type="GO" id="GO:0005788">
    <property type="term" value="C:endoplasmic reticulum lumen"/>
    <property type="evidence" value="ECO:0007669"/>
    <property type="project" value="TreeGrafter"/>
</dbReference>
<dbReference type="AlphaFoldDB" id="A0A6P7SW63"/>
<comment type="subcellular location">
    <subcellularLocation>
        <location evidence="1">Endoplasmic reticulum</location>
    </subcellularLocation>
</comment>
<dbReference type="KEGG" id="osn:115217053"/>
<evidence type="ECO:0000256" key="3">
    <source>
        <dbReference type="ARBA" id="ARBA00022824"/>
    </source>
</evidence>
<evidence type="ECO:0000256" key="2">
    <source>
        <dbReference type="ARBA" id="ARBA00022729"/>
    </source>
</evidence>
<dbReference type="Proteomes" id="UP000515154">
    <property type="component" value="Linkage group LG11"/>
</dbReference>
<sequence>MSFLCGAFVFLLLSFVVSILANFSPFMDNELFLINWAGPLPIEKLDFPSSRLVMVMTNNKEKYHCILPEERLIENSISEKDQMLESSEELMQKMFDKKICSYRIESFWTYELCHGKYMRQYHESKDLGKKRQIQEYFLGYNKGSNLERSGSSKVSASSVGNPPVHTRKVDGLDLPYFQVNITDGTVCDLTGGPRQAAILYVCQPEGRGEIFEMKEVSTCEYEIIVLTSVLCSHPDFKPKNPHIGKINCHSVEGAPVRPVNMDRLAEENRYGLPFEDEANVFDKSSLFKINLHDKRKFTQKTEVYDQKTKITMSTGNGGIGLATDEQTIRDFLSGTDCLKGGAGWWKHEFCYGKYVRQYHDGNDGRTVITLGHWRLDKHLQWLHANPLKKPKPIGKRRSISLLYTDGDFCEANGKKRIVEVKLKCIEDLSRSHSFALYIMEPKTCEYILNIESTMFCSLLDKADEYGVMPVSAD</sequence>
<dbReference type="GO" id="GO:0030968">
    <property type="term" value="P:endoplasmic reticulum unfolded protein response"/>
    <property type="evidence" value="ECO:0007669"/>
    <property type="project" value="InterPro"/>
</dbReference>
<evidence type="ECO:0000313" key="10">
    <source>
        <dbReference type="Proteomes" id="UP000515154"/>
    </source>
</evidence>
<accession>A0A6P7SW63</accession>
<dbReference type="FunFam" id="2.70.130.10:FF:000001">
    <property type="entry name" value="Endoplasmic reticulum lectin 1"/>
    <property type="match status" value="1"/>
</dbReference>
<dbReference type="SUPFAM" id="SSF50911">
    <property type="entry name" value="Mannose 6-phosphate receptor domain"/>
    <property type="match status" value="2"/>
</dbReference>
<dbReference type="PANTHER" id="PTHR15414:SF0">
    <property type="entry name" value="ENDOPLASMIC RETICULUM LECTIN 1"/>
    <property type="match status" value="1"/>
</dbReference>
<evidence type="ECO:0000256" key="4">
    <source>
        <dbReference type="ARBA" id="ARBA00023157"/>
    </source>
</evidence>
<dbReference type="PROSITE" id="PS51914">
    <property type="entry name" value="MRH"/>
    <property type="match status" value="2"/>
</dbReference>
<feature type="signal peptide" evidence="8">
    <location>
        <begin position="1"/>
        <end position="21"/>
    </location>
</feature>
<feature type="domain" description="MRH" evidence="9">
    <location>
        <begin position="335"/>
        <end position="458"/>
    </location>
</feature>
<evidence type="ECO:0000259" key="9">
    <source>
        <dbReference type="PROSITE" id="PS51914"/>
    </source>
</evidence>
<reference evidence="11" key="1">
    <citation type="submission" date="2025-08" db="UniProtKB">
        <authorList>
            <consortium name="RefSeq"/>
        </authorList>
    </citation>
    <scope>IDENTIFICATION</scope>
</reference>
<dbReference type="Pfam" id="PF07915">
    <property type="entry name" value="PRKCSH"/>
    <property type="match status" value="2"/>
</dbReference>
<gene>
    <name evidence="11" type="primary">LOC115217053</name>
</gene>
<keyword evidence="4" id="KW-1015">Disulfide bond</keyword>
<dbReference type="InterPro" id="IPR012913">
    <property type="entry name" value="OS9-like_dom"/>
</dbReference>
<keyword evidence="3" id="KW-0256">Endoplasmic reticulum</keyword>
<protein>
    <recommendedName>
        <fullName evidence="6">Endoplasmic reticulum lectin 1</fullName>
    </recommendedName>
    <alternativeName>
        <fullName evidence="7">ER lectin</fullName>
    </alternativeName>
</protein>
<dbReference type="Gene3D" id="2.70.130.10">
    <property type="entry name" value="Mannose-6-phosphate receptor binding domain"/>
    <property type="match status" value="2"/>
</dbReference>
<dbReference type="InterPro" id="IPR009011">
    <property type="entry name" value="Man6P_isomerase_rcpt-bd_dom_sf"/>
</dbReference>
<proteinExistence type="predicted"/>
<dbReference type="InterPro" id="IPR045149">
    <property type="entry name" value="OS-9-like"/>
</dbReference>
<evidence type="ECO:0000256" key="5">
    <source>
        <dbReference type="ARBA" id="ARBA00037585"/>
    </source>
</evidence>
<dbReference type="PANTHER" id="PTHR15414">
    <property type="entry name" value="OS-9-RELATED"/>
    <property type="match status" value="1"/>
</dbReference>
<dbReference type="RefSeq" id="XP_029642493.1">
    <property type="nucleotide sequence ID" value="XM_029786633.2"/>
</dbReference>
<dbReference type="InterPro" id="IPR044865">
    <property type="entry name" value="MRH_dom"/>
</dbReference>
<evidence type="ECO:0000256" key="6">
    <source>
        <dbReference type="ARBA" id="ARBA00041108"/>
    </source>
</evidence>
<feature type="domain" description="MRH" evidence="9">
    <location>
        <begin position="98"/>
        <end position="233"/>
    </location>
</feature>
<evidence type="ECO:0000256" key="7">
    <source>
        <dbReference type="ARBA" id="ARBA00041661"/>
    </source>
</evidence>
<keyword evidence="2 8" id="KW-0732">Signal</keyword>
<dbReference type="GO" id="GO:0030970">
    <property type="term" value="P:retrograde protein transport, ER to cytosol"/>
    <property type="evidence" value="ECO:0007669"/>
    <property type="project" value="TreeGrafter"/>
</dbReference>
<comment type="function">
    <text evidence="5">Probable lectin that binds selectively to improperly folded lumenal proteins. May function in endoplasmic reticulum quality control and endoplasmic reticulum-associated degradation (ERAD) of both non-glycosylated proteins and glycoproteins.</text>
</comment>
<evidence type="ECO:0000313" key="11">
    <source>
        <dbReference type="RefSeq" id="XP_029642493.1"/>
    </source>
</evidence>